<protein>
    <submittedName>
        <fullName evidence="1">Uncharacterized protein</fullName>
    </submittedName>
</protein>
<gene>
    <name evidence="1" type="ORF">ACFPB0_03955</name>
</gene>
<dbReference type="RefSeq" id="WP_371392183.1">
    <property type="nucleotide sequence ID" value="NZ_CP163421.1"/>
</dbReference>
<dbReference type="EMBL" id="JBHSGQ010000001">
    <property type="protein sequence ID" value="MFC4724438.1"/>
    <property type="molecule type" value="Genomic_DNA"/>
</dbReference>
<reference evidence="2" key="1">
    <citation type="journal article" date="2019" name="Int. J. Syst. Evol. Microbiol.">
        <title>The Global Catalogue of Microorganisms (GCM) 10K type strain sequencing project: providing services to taxonomists for standard genome sequencing and annotation.</title>
        <authorList>
            <consortium name="The Broad Institute Genomics Platform"/>
            <consortium name="The Broad Institute Genome Sequencing Center for Infectious Disease"/>
            <person name="Wu L."/>
            <person name="Ma J."/>
        </authorList>
    </citation>
    <scope>NUCLEOTIDE SEQUENCE [LARGE SCALE GENOMIC DNA]</scope>
    <source>
        <strain evidence="2">CCUG 62981</strain>
    </source>
</reference>
<keyword evidence="2" id="KW-1185">Reference proteome</keyword>
<sequence>MTVVAVHKNPQGIHLISDSRLTIGSSKIDVGVKVCAIDYRIFGARNPDGTQPELATGRFGFCFAGSSLTAYAVKESIAEIVYNIQTTIDKRLLSFRHLSEIVFDAYVALSTEIASYLSKNSFATIVICGKLPADNEPRAFWLKLRDDGSVDSSEVDFQQSNSTIFGSGEKFIDKDKREGLGALAHEINRICNDGSVDDVGPPIQFGRCDSQGNFKCFGQIIIDDNGVQHARAGIDLNNLNSIRSGTFNPLFEYIELSD</sequence>
<dbReference type="Proteomes" id="UP001596024">
    <property type="component" value="Unassembled WGS sequence"/>
</dbReference>
<organism evidence="1 2">
    <name type="scientific">Glycocaulis abyssi</name>
    <dbReference type="NCBI Taxonomy" id="1433403"/>
    <lineage>
        <taxon>Bacteria</taxon>
        <taxon>Pseudomonadati</taxon>
        <taxon>Pseudomonadota</taxon>
        <taxon>Alphaproteobacteria</taxon>
        <taxon>Maricaulales</taxon>
        <taxon>Maricaulaceae</taxon>
        <taxon>Glycocaulis</taxon>
    </lineage>
</organism>
<evidence type="ECO:0000313" key="2">
    <source>
        <dbReference type="Proteomes" id="UP001596024"/>
    </source>
</evidence>
<name>A0ABV9NCM8_9PROT</name>
<evidence type="ECO:0000313" key="1">
    <source>
        <dbReference type="EMBL" id="MFC4724438.1"/>
    </source>
</evidence>
<comment type="caution">
    <text evidence="1">The sequence shown here is derived from an EMBL/GenBank/DDBJ whole genome shotgun (WGS) entry which is preliminary data.</text>
</comment>
<accession>A0ABV9NCM8</accession>
<proteinExistence type="predicted"/>